<comment type="subcellular location">
    <subcellularLocation>
        <location evidence="1">Cell membrane</location>
        <topology evidence="1">Multi-pass membrane protein</topology>
    </subcellularLocation>
</comment>
<dbReference type="PANTHER" id="PTHR43394:SF1">
    <property type="entry name" value="ATP-BINDING CASSETTE SUB-FAMILY B MEMBER 10, MITOCHONDRIAL"/>
    <property type="match status" value="1"/>
</dbReference>
<dbReference type="SUPFAM" id="SSF52540">
    <property type="entry name" value="P-loop containing nucleoside triphosphate hydrolases"/>
    <property type="match status" value="1"/>
</dbReference>
<evidence type="ECO:0000313" key="7">
    <source>
        <dbReference type="EMBL" id="GAA2101081.1"/>
    </source>
</evidence>
<evidence type="ECO:0000256" key="2">
    <source>
        <dbReference type="ARBA" id="ARBA00022692"/>
    </source>
</evidence>
<dbReference type="InterPro" id="IPR011527">
    <property type="entry name" value="ABC1_TM_dom"/>
</dbReference>
<dbReference type="EMBL" id="BAAAPZ010000009">
    <property type="protein sequence ID" value="GAA2101081.1"/>
    <property type="molecule type" value="Genomic_DNA"/>
</dbReference>
<name>A0ABN2WZ53_9MICO</name>
<sequence length="437" mass="46679">MGMSDAQPFHPADAAVAASHASEAADSQEPEVRTLQRLGILWSFARPYLHVLILGLVLSIAVSAMGLASPMVTKWVLDTLAVGGSLRDPVLVLVGLLIVGAAVSWFQWVMLGRLAEDIVYDARKRMMLRYLGARVFALLSRGPGELVTRVTSDTVLLNQAASTSIIGLINGGIVIIGSLVLMAQLDLVLLGTTLAAVVVVFVIFAVLMPQISKVEERAQAALSALGSELEGTVRAIKTVKSSSAEPRRFRSLMHHVTESRRFSMKSVRIQAGAWTVAWIGLDGAVILVLSLGAYRVSAGDMTVSALVAFLLYVWGLTGPLMELTQNLTTLQSGIAAAGRIAEIERMEVESEEADIAIIGERDDARLRAAERQVDTERIAKTRDSIDDDTPAVELRGVSVRYAPDVEVALNGLSLSVPRRGHVALVGPSGAGNTTCRV</sequence>
<evidence type="ECO:0000256" key="5">
    <source>
        <dbReference type="SAM" id="Phobius"/>
    </source>
</evidence>
<keyword evidence="3 5" id="KW-1133">Transmembrane helix</keyword>
<protein>
    <recommendedName>
        <fullName evidence="6">ABC transmembrane type-1 domain-containing protein</fullName>
    </recommendedName>
</protein>
<keyword evidence="4 5" id="KW-0472">Membrane</keyword>
<evidence type="ECO:0000259" key="6">
    <source>
        <dbReference type="PROSITE" id="PS50929"/>
    </source>
</evidence>
<dbReference type="Proteomes" id="UP001500984">
    <property type="component" value="Unassembled WGS sequence"/>
</dbReference>
<evidence type="ECO:0000256" key="4">
    <source>
        <dbReference type="ARBA" id="ARBA00023136"/>
    </source>
</evidence>
<organism evidence="7 8">
    <name type="scientific">Brevibacterium salitolerans</name>
    <dbReference type="NCBI Taxonomy" id="1403566"/>
    <lineage>
        <taxon>Bacteria</taxon>
        <taxon>Bacillati</taxon>
        <taxon>Actinomycetota</taxon>
        <taxon>Actinomycetes</taxon>
        <taxon>Micrococcales</taxon>
        <taxon>Brevibacteriaceae</taxon>
        <taxon>Brevibacterium</taxon>
    </lineage>
</organism>
<proteinExistence type="predicted"/>
<dbReference type="Gene3D" id="1.20.1560.10">
    <property type="entry name" value="ABC transporter type 1, transmembrane domain"/>
    <property type="match status" value="1"/>
</dbReference>
<dbReference type="PANTHER" id="PTHR43394">
    <property type="entry name" value="ATP-DEPENDENT PERMEASE MDL1, MITOCHONDRIAL"/>
    <property type="match status" value="1"/>
</dbReference>
<feature type="transmembrane region" description="Helical" evidence="5">
    <location>
        <begin position="48"/>
        <end position="69"/>
    </location>
</feature>
<reference evidence="7 8" key="1">
    <citation type="journal article" date="2019" name="Int. J. Syst. Evol. Microbiol.">
        <title>The Global Catalogue of Microorganisms (GCM) 10K type strain sequencing project: providing services to taxonomists for standard genome sequencing and annotation.</title>
        <authorList>
            <consortium name="The Broad Institute Genomics Platform"/>
            <consortium name="The Broad Institute Genome Sequencing Center for Infectious Disease"/>
            <person name="Wu L."/>
            <person name="Ma J."/>
        </authorList>
    </citation>
    <scope>NUCLEOTIDE SEQUENCE [LARGE SCALE GENOMIC DNA]</scope>
    <source>
        <strain evidence="7 8">JCM 15900</strain>
    </source>
</reference>
<dbReference type="InterPro" id="IPR036640">
    <property type="entry name" value="ABC1_TM_sf"/>
</dbReference>
<dbReference type="InterPro" id="IPR039421">
    <property type="entry name" value="Type_1_exporter"/>
</dbReference>
<feature type="transmembrane region" description="Helical" evidence="5">
    <location>
        <begin position="160"/>
        <end position="181"/>
    </location>
</feature>
<dbReference type="CDD" id="cd18551">
    <property type="entry name" value="ABC_6TM_LmrA_like"/>
    <property type="match status" value="1"/>
</dbReference>
<dbReference type="PROSITE" id="PS50929">
    <property type="entry name" value="ABC_TM1F"/>
    <property type="match status" value="1"/>
</dbReference>
<feature type="transmembrane region" description="Helical" evidence="5">
    <location>
        <begin position="301"/>
        <end position="321"/>
    </location>
</feature>
<dbReference type="Gene3D" id="3.40.50.300">
    <property type="entry name" value="P-loop containing nucleotide triphosphate hydrolases"/>
    <property type="match status" value="1"/>
</dbReference>
<comment type="caution">
    <text evidence="7">The sequence shown here is derived from an EMBL/GenBank/DDBJ whole genome shotgun (WGS) entry which is preliminary data.</text>
</comment>
<evidence type="ECO:0000313" key="8">
    <source>
        <dbReference type="Proteomes" id="UP001500984"/>
    </source>
</evidence>
<keyword evidence="8" id="KW-1185">Reference proteome</keyword>
<gene>
    <name evidence="7" type="ORF">GCM10009823_23740</name>
</gene>
<evidence type="ECO:0000256" key="3">
    <source>
        <dbReference type="ARBA" id="ARBA00022989"/>
    </source>
</evidence>
<feature type="transmembrane region" description="Helical" evidence="5">
    <location>
        <begin position="187"/>
        <end position="207"/>
    </location>
</feature>
<accession>A0ABN2WZ53</accession>
<keyword evidence="2 5" id="KW-0812">Transmembrane</keyword>
<dbReference type="Pfam" id="PF00664">
    <property type="entry name" value="ABC_membrane"/>
    <property type="match status" value="1"/>
</dbReference>
<dbReference type="InterPro" id="IPR027417">
    <property type="entry name" value="P-loop_NTPase"/>
</dbReference>
<feature type="transmembrane region" description="Helical" evidence="5">
    <location>
        <begin position="90"/>
        <end position="108"/>
    </location>
</feature>
<feature type="domain" description="ABC transmembrane type-1" evidence="6">
    <location>
        <begin position="53"/>
        <end position="332"/>
    </location>
</feature>
<feature type="transmembrane region" description="Helical" evidence="5">
    <location>
        <begin position="271"/>
        <end position="295"/>
    </location>
</feature>
<dbReference type="SUPFAM" id="SSF90123">
    <property type="entry name" value="ABC transporter transmembrane region"/>
    <property type="match status" value="1"/>
</dbReference>
<evidence type="ECO:0000256" key="1">
    <source>
        <dbReference type="ARBA" id="ARBA00004651"/>
    </source>
</evidence>